<dbReference type="PRINTS" id="PR00344">
    <property type="entry name" value="BCTRLSENSOR"/>
</dbReference>
<dbReference type="Gene3D" id="3.40.50.2300">
    <property type="match status" value="1"/>
</dbReference>
<dbReference type="InterPro" id="IPR005467">
    <property type="entry name" value="His_kinase_dom"/>
</dbReference>
<dbReference type="InterPro" id="IPR011006">
    <property type="entry name" value="CheY-like_superfamily"/>
</dbReference>
<evidence type="ECO:0000259" key="14">
    <source>
        <dbReference type="PROSITE" id="PS50110"/>
    </source>
</evidence>
<accession>A0A1G5FBY5</accession>
<dbReference type="InterPro" id="IPR003661">
    <property type="entry name" value="HisK_dim/P_dom"/>
</dbReference>
<organism evidence="15 16">
    <name type="scientific">Butyrivibrio hungatei</name>
    <dbReference type="NCBI Taxonomy" id="185008"/>
    <lineage>
        <taxon>Bacteria</taxon>
        <taxon>Bacillati</taxon>
        <taxon>Bacillota</taxon>
        <taxon>Clostridia</taxon>
        <taxon>Lachnospirales</taxon>
        <taxon>Lachnospiraceae</taxon>
        <taxon>Butyrivibrio</taxon>
    </lineage>
</organism>
<evidence type="ECO:0000256" key="1">
    <source>
        <dbReference type="ARBA" id="ARBA00000085"/>
    </source>
</evidence>
<keyword evidence="5 11" id="KW-0597">Phosphoprotein</keyword>
<dbReference type="Pfam" id="PF02518">
    <property type="entry name" value="HATPase_c"/>
    <property type="match status" value="1"/>
</dbReference>
<evidence type="ECO:0000256" key="8">
    <source>
        <dbReference type="ARBA" id="ARBA00023012"/>
    </source>
</evidence>
<keyword evidence="12" id="KW-0812">Transmembrane</keyword>
<feature type="domain" description="Histidine kinase" evidence="13">
    <location>
        <begin position="820"/>
        <end position="1048"/>
    </location>
</feature>
<dbReference type="GO" id="GO:0000155">
    <property type="term" value="F:phosphorelay sensor kinase activity"/>
    <property type="evidence" value="ECO:0007669"/>
    <property type="project" value="InterPro"/>
</dbReference>
<dbReference type="CDD" id="cd00082">
    <property type="entry name" value="HisKA"/>
    <property type="match status" value="1"/>
</dbReference>
<dbReference type="InterPro" id="IPR011110">
    <property type="entry name" value="Reg_prop"/>
</dbReference>
<evidence type="ECO:0000313" key="16">
    <source>
        <dbReference type="Proteomes" id="UP000183047"/>
    </source>
</evidence>
<dbReference type="Pfam" id="PF00072">
    <property type="entry name" value="Response_reg"/>
    <property type="match status" value="1"/>
</dbReference>
<dbReference type="EMBL" id="FMUR01000014">
    <property type="protein sequence ID" value="SCY36687.1"/>
    <property type="molecule type" value="Genomic_DNA"/>
</dbReference>
<evidence type="ECO:0000256" key="11">
    <source>
        <dbReference type="PROSITE-ProRule" id="PRU00169"/>
    </source>
</evidence>
<dbReference type="Gene3D" id="1.20.120.160">
    <property type="entry name" value="HPT domain"/>
    <property type="match status" value="1"/>
</dbReference>
<dbReference type="SUPFAM" id="SSF63829">
    <property type="entry name" value="Calcium-dependent phosphotriesterase"/>
    <property type="match status" value="2"/>
</dbReference>
<dbReference type="Proteomes" id="UP000183047">
    <property type="component" value="Unassembled WGS sequence"/>
</dbReference>
<keyword evidence="8" id="KW-0902">Two-component regulatory system</keyword>
<feature type="domain" description="Response regulatory" evidence="14">
    <location>
        <begin position="1079"/>
        <end position="1192"/>
    </location>
</feature>
<evidence type="ECO:0000259" key="13">
    <source>
        <dbReference type="PROSITE" id="PS50109"/>
    </source>
</evidence>
<evidence type="ECO:0000256" key="7">
    <source>
        <dbReference type="ARBA" id="ARBA00022777"/>
    </source>
</evidence>
<dbReference type="InterPro" id="IPR036641">
    <property type="entry name" value="HPT_dom_sf"/>
</dbReference>
<evidence type="ECO:0000256" key="6">
    <source>
        <dbReference type="ARBA" id="ARBA00022679"/>
    </source>
</evidence>
<dbReference type="Pfam" id="PF00512">
    <property type="entry name" value="HisKA"/>
    <property type="match status" value="1"/>
</dbReference>
<name>A0A1G5FBY5_9FIRM</name>
<gene>
    <name evidence="15" type="ORF">SAMN02910451_02346</name>
</gene>
<dbReference type="CDD" id="cd16922">
    <property type="entry name" value="HATPase_EvgS-ArcB-TorS-like"/>
    <property type="match status" value="1"/>
</dbReference>
<dbReference type="SUPFAM" id="SSF55874">
    <property type="entry name" value="ATPase domain of HSP90 chaperone/DNA topoisomerase II/histidine kinase"/>
    <property type="match status" value="1"/>
</dbReference>
<evidence type="ECO:0000313" key="15">
    <source>
        <dbReference type="EMBL" id="SCY36687.1"/>
    </source>
</evidence>
<evidence type="ECO:0000256" key="5">
    <source>
        <dbReference type="ARBA" id="ARBA00022553"/>
    </source>
</evidence>
<feature type="transmembrane region" description="Helical" evidence="12">
    <location>
        <begin position="766"/>
        <end position="785"/>
    </location>
</feature>
<proteinExistence type="inferred from homology"/>
<dbReference type="Gene3D" id="1.10.287.130">
    <property type="match status" value="1"/>
</dbReference>
<feature type="modified residue" description="4-aspartylphosphate" evidence="11">
    <location>
        <position position="1128"/>
    </location>
</feature>
<dbReference type="SUPFAM" id="SSF52172">
    <property type="entry name" value="CheY-like"/>
    <property type="match status" value="1"/>
</dbReference>
<dbReference type="PANTHER" id="PTHR43047">
    <property type="entry name" value="TWO-COMPONENT HISTIDINE PROTEIN KINASE"/>
    <property type="match status" value="1"/>
</dbReference>
<feature type="transmembrane region" description="Helical" evidence="12">
    <location>
        <begin position="7"/>
        <end position="28"/>
    </location>
</feature>
<dbReference type="SMART" id="SM00448">
    <property type="entry name" value="REC"/>
    <property type="match status" value="1"/>
</dbReference>
<protein>
    <recommendedName>
        <fullName evidence="10">Circadian input-output histidine kinase CikA</fullName>
        <ecNumber evidence="3">2.7.13.3</ecNumber>
    </recommendedName>
    <alternativeName>
        <fullName evidence="4">Stage 0 sporulation protein A homolog</fullName>
    </alternativeName>
</protein>
<dbReference type="Pfam" id="PF07494">
    <property type="entry name" value="Reg_prop"/>
    <property type="match status" value="2"/>
</dbReference>
<evidence type="ECO:0000256" key="9">
    <source>
        <dbReference type="ARBA" id="ARBA00024867"/>
    </source>
</evidence>
<comment type="function">
    <text evidence="9">May play the central regulatory role in sporulation. It may be an element of the effector pathway responsible for the activation of sporulation genes in response to nutritional stress. Spo0A may act in concert with spo0H (a sigma factor) to control the expression of some genes that are critical to the sporulation process.</text>
</comment>
<dbReference type="GO" id="GO:0005886">
    <property type="term" value="C:plasma membrane"/>
    <property type="evidence" value="ECO:0007669"/>
    <property type="project" value="TreeGrafter"/>
</dbReference>
<dbReference type="InterPro" id="IPR003594">
    <property type="entry name" value="HATPase_dom"/>
</dbReference>
<evidence type="ECO:0000256" key="3">
    <source>
        <dbReference type="ARBA" id="ARBA00012438"/>
    </source>
</evidence>
<dbReference type="EC" id="2.7.13.3" evidence="3"/>
<dbReference type="InterPro" id="IPR015943">
    <property type="entry name" value="WD40/YVTN_repeat-like_dom_sf"/>
</dbReference>
<dbReference type="SMART" id="SM00388">
    <property type="entry name" value="HisKA"/>
    <property type="match status" value="1"/>
</dbReference>
<keyword evidence="16" id="KW-1185">Reference proteome</keyword>
<evidence type="ECO:0000256" key="12">
    <source>
        <dbReference type="SAM" id="Phobius"/>
    </source>
</evidence>
<comment type="similarity">
    <text evidence="2">In the N-terminal section; belongs to the phytochrome family.</text>
</comment>
<dbReference type="GO" id="GO:0009927">
    <property type="term" value="F:histidine phosphotransfer kinase activity"/>
    <property type="evidence" value="ECO:0007669"/>
    <property type="project" value="TreeGrafter"/>
</dbReference>
<dbReference type="SMART" id="SM00387">
    <property type="entry name" value="HATPase_c"/>
    <property type="match status" value="1"/>
</dbReference>
<evidence type="ECO:0000256" key="2">
    <source>
        <dbReference type="ARBA" id="ARBA00006402"/>
    </source>
</evidence>
<reference evidence="16" key="1">
    <citation type="submission" date="2016-10" db="EMBL/GenBank/DDBJ databases">
        <authorList>
            <person name="Varghese N."/>
            <person name="Submissions S."/>
        </authorList>
    </citation>
    <scope>NUCLEOTIDE SEQUENCE [LARGE SCALE GENOMIC DNA]</scope>
    <source>
        <strain evidence="16">XBD2006</strain>
    </source>
</reference>
<dbReference type="Gene3D" id="3.30.565.10">
    <property type="entry name" value="Histidine kinase-like ATPase, C-terminal domain"/>
    <property type="match status" value="1"/>
</dbReference>
<keyword evidence="7 15" id="KW-0418">Kinase</keyword>
<keyword evidence="6" id="KW-0808">Transferase</keyword>
<dbReference type="InterPro" id="IPR036097">
    <property type="entry name" value="HisK_dim/P_sf"/>
</dbReference>
<dbReference type="SUPFAM" id="SSF101898">
    <property type="entry name" value="NHL repeat"/>
    <property type="match status" value="1"/>
</dbReference>
<dbReference type="SUPFAM" id="SSF47384">
    <property type="entry name" value="Homodimeric domain of signal transducing histidine kinase"/>
    <property type="match status" value="1"/>
</dbReference>
<dbReference type="FunFam" id="3.30.565.10:FF:000010">
    <property type="entry name" value="Sensor histidine kinase RcsC"/>
    <property type="match status" value="1"/>
</dbReference>
<dbReference type="InterPro" id="IPR036890">
    <property type="entry name" value="HATPase_C_sf"/>
</dbReference>
<evidence type="ECO:0000256" key="10">
    <source>
        <dbReference type="ARBA" id="ARBA00074306"/>
    </source>
</evidence>
<dbReference type="CDD" id="cd17546">
    <property type="entry name" value="REC_hyHK_CKI1_RcsC-like"/>
    <property type="match status" value="1"/>
</dbReference>
<dbReference type="Gene3D" id="2.130.10.10">
    <property type="entry name" value="YVTN repeat-like/Quinoprotein amine dehydrogenase"/>
    <property type="match status" value="3"/>
</dbReference>
<sequence>MKNGFKKIAFMAIVAGCMMILMHISVYAKYDTVVGTHSYYGGGYAVTGQIPDISYSYEIYDASNGLPTSDAMFLMGASDGYIWIGGYSGVVRYDGSTFDRIDEPSYLTSSRAFFEDSRGRIWVGTNDNGVVVLDGADSMYFSYKEGLTSSSVRIFEEDDNGNIFIGTTAGLCYVDQTDTLRVLQDERITEERILKLDKDSDGRIYGQTSNGIVFAIDDCEITELYESIDLGLEKITTILVDPYDKGKVYYGTEGNVLYYGKFGDSINNLDRISLDPLSNVHWLNYDCNRVWVSSTSMIGYIDTDYTFKELTNVPFDSGIEMVTADYQGNLWVASSTLGVMKVVANNFIDITHAAGMFTGVTNAVALHNGDVYIGTETGLDIIGKDNVPIENELSVYIGDARVRCVTEDNDGNVWVSTYTHDLGLVCYKPDGEIISFTSYDGMPSNQIRCVTVGKDGSLLVGTNGGLAVIKDFEIVRTVGADAGIKNTVFLTVTETDEGAILAGTDGDGIYAIEDDDIKKIGRNNGLTSDVVMRIIKDEKRDISWIVTSNSIEYMKNGLVTQITSFPYNNNYDMYFDDNDNAWILSSYGVYVVNADDMEKDAISDYKIYTLANGLPYAITSNSFGYKDQYGNLYMAGRNGVTKVNINKYYSGDLEVLMDVKSIYCDNVKVEQDEEGVYQIPASDGRVQITASVMDYSMMNPDVRLYLEDGPDGGVITSRSKLSALEYTGLPYGNYKFHIQILSSGGGEVIQDEVFSIRKAPRLFELVVIRLILVILVASLAGFIVWQVMRLTVIRTQYEEIKKSKEEAESANTAKSRFLANISHEIRTPINTIMGMNEMIMREDPTNVPKGYFMSVMNYAFDIRNASESLLGLINDLLDISKIESGKMHLVEREYDTQELFRSIVSMIRIKATEKALSFDVVIDEILPKRMYGDAEKIKQVVLNLLTNAVKYTSVGGFSLNVSMEERNDKEAVIRISVKDTGMGIKKEDMDRLFTAYERLDEEQNSGIQGTGLGLDISRKFAELMGGNIFCDSIYGEGSEFIFILSQKIVDATPLGIFIEHDQSKASGPYVPKFIAPDADVLVVDDNPMNLSVIKGLLKATKVFVTTSESGADAIDKVKDGDFDVVLLDHMMPGLDGIETLAKIREIKPDLPVYALTANSVSGEEFYKSKGFNGYLAKPVDIETLESTLMKHIAENKMEKSESVDQTEELTELPAEMLWIYEVEGISVQEGIKNSGGISSYLFGLDLFLDTIDENSRIINDAYEEGNIRLFTIKVHALKSSARIIGALGLAGLAEKMEEAGNNNDIVYIDGNKEKLMNEYVSFKEKLGRIKETTVTDASKEPVPEAELKDAYGALADLIPQMDYDSVEMILESIMKYSLPDKDAEFFKELSRLFKLFDWDGMEKLINATK</sequence>
<dbReference type="PANTHER" id="PTHR43047:SF72">
    <property type="entry name" value="OSMOSENSING HISTIDINE PROTEIN KINASE SLN1"/>
    <property type="match status" value="1"/>
</dbReference>
<dbReference type="InterPro" id="IPR001789">
    <property type="entry name" value="Sig_transdc_resp-reg_receiver"/>
</dbReference>
<keyword evidence="12" id="KW-0472">Membrane</keyword>
<dbReference type="PROSITE" id="PS50110">
    <property type="entry name" value="RESPONSE_REGULATORY"/>
    <property type="match status" value="1"/>
</dbReference>
<comment type="catalytic activity">
    <reaction evidence="1">
        <text>ATP + protein L-histidine = ADP + protein N-phospho-L-histidine.</text>
        <dbReference type="EC" id="2.7.13.3"/>
    </reaction>
</comment>
<keyword evidence="12" id="KW-1133">Transmembrane helix</keyword>
<evidence type="ECO:0000256" key="4">
    <source>
        <dbReference type="ARBA" id="ARBA00018672"/>
    </source>
</evidence>
<dbReference type="InterPro" id="IPR004358">
    <property type="entry name" value="Sig_transdc_His_kin-like_C"/>
</dbReference>
<dbReference type="PROSITE" id="PS50109">
    <property type="entry name" value="HIS_KIN"/>
    <property type="match status" value="1"/>
</dbReference>
<dbReference type="SUPFAM" id="SSF47226">
    <property type="entry name" value="Histidine-containing phosphotransfer domain, HPT domain"/>
    <property type="match status" value="1"/>
</dbReference>